<protein>
    <submittedName>
        <fullName evidence="3">LysM peptidoglycan-binding domain-containing protein</fullName>
    </submittedName>
</protein>
<gene>
    <name evidence="3" type="ORF">V3851_03730</name>
</gene>
<dbReference type="RefSeq" id="WP_331845125.1">
    <property type="nucleotide sequence ID" value="NZ_JAZHPZ010000001.1"/>
</dbReference>
<accession>A0ABU7VMD4</accession>
<dbReference type="CDD" id="cd00118">
    <property type="entry name" value="LysM"/>
    <property type="match status" value="1"/>
</dbReference>
<sequence>MSEYSLTLSVNADAEEIALPVLPDKIEFSEAGNSKAYEISGLGEINIIKNMKPVEIAFDGLLPARWFPGAAIPREEAWLPPSFYLKKIQDWRKKKLPVKIVVNLTGMEVSLFVSIEKFTWSESGGAVGDIQYQISLKEYRAFSARKVQVAEPAAAAQTGTETSTAPANTPARPDTRVQPKTYTLVAGDSLWKVAKRFLGDGAKYKQIQTLNGIKDSELKKLPIGKVIKLP</sequence>
<proteinExistence type="predicted"/>
<dbReference type="PANTHER" id="PTHR34700:SF4">
    <property type="entry name" value="PHAGE-LIKE ELEMENT PBSX PROTEIN XKDP"/>
    <property type="match status" value="1"/>
</dbReference>
<dbReference type="SUPFAM" id="SSF54106">
    <property type="entry name" value="LysM domain"/>
    <property type="match status" value="1"/>
</dbReference>
<dbReference type="InterPro" id="IPR018392">
    <property type="entry name" value="LysM"/>
</dbReference>
<comment type="caution">
    <text evidence="3">The sequence shown here is derived from an EMBL/GenBank/DDBJ whole genome shotgun (WGS) entry which is preliminary data.</text>
</comment>
<feature type="region of interest" description="Disordered" evidence="1">
    <location>
        <begin position="153"/>
        <end position="176"/>
    </location>
</feature>
<evidence type="ECO:0000259" key="2">
    <source>
        <dbReference type="PROSITE" id="PS51782"/>
    </source>
</evidence>
<dbReference type="SMART" id="SM00257">
    <property type="entry name" value="LysM"/>
    <property type="match status" value="1"/>
</dbReference>
<evidence type="ECO:0000256" key="1">
    <source>
        <dbReference type="SAM" id="MobiDB-lite"/>
    </source>
</evidence>
<dbReference type="Pfam" id="PF01476">
    <property type="entry name" value="LysM"/>
    <property type="match status" value="1"/>
</dbReference>
<name>A0ABU7VMD4_9BACL</name>
<dbReference type="EMBL" id="JAZHPZ010000001">
    <property type="protein sequence ID" value="MEF2964930.1"/>
    <property type="molecule type" value="Genomic_DNA"/>
</dbReference>
<dbReference type="InterPro" id="IPR036779">
    <property type="entry name" value="LysM_dom_sf"/>
</dbReference>
<feature type="compositionally biased region" description="Polar residues" evidence="1">
    <location>
        <begin position="157"/>
        <end position="167"/>
    </location>
</feature>
<dbReference type="PANTHER" id="PTHR34700">
    <property type="entry name" value="POTASSIUM BINDING PROTEIN KBP"/>
    <property type="match status" value="1"/>
</dbReference>
<reference evidence="3 4" key="1">
    <citation type="submission" date="2024-02" db="EMBL/GenBank/DDBJ databases">
        <title>A nitrogen-fixing paenibacillus bacterium.</title>
        <authorList>
            <person name="Zhang W.L."/>
            <person name="Chen S.F."/>
        </authorList>
    </citation>
    <scope>NUCLEOTIDE SEQUENCE [LARGE SCALE GENOMIC DNA]</scope>
    <source>
        <strain evidence="3 4">M1</strain>
    </source>
</reference>
<evidence type="ECO:0000313" key="3">
    <source>
        <dbReference type="EMBL" id="MEF2964930.1"/>
    </source>
</evidence>
<organism evidence="3 4">
    <name type="scientific">Paenibacillus haidiansis</name>
    <dbReference type="NCBI Taxonomy" id="1574488"/>
    <lineage>
        <taxon>Bacteria</taxon>
        <taxon>Bacillati</taxon>
        <taxon>Bacillota</taxon>
        <taxon>Bacilli</taxon>
        <taxon>Bacillales</taxon>
        <taxon>Paenibacillaceae</taxon>
        <taxon>Paenibacillus</taxon>
    </lineage>
</organism>
<dbReference type="Proteomes" id="UP001306950">
    <property type="component" value="Unassembled WGS sequence"/>
</dbReference>
<keyword evidence="4" id="KW-1185">Reference proteome</keyword>
<dbReference type="InterPro" id="IPR052196">
    <property type="entry name" value="Bact_Kbp"/>
</dbReference>
<evidence type="ECO:0000313" key="4">
    <source>
        <dbReference type="Proteomes" id="UP001306950"/>
    </source>
</evidence>
<feature type="domain" description="LysM" evidence="2">
    <location>
        <begin position="180"/>
        <end position="229"/>
    </location>
</feature>
<dbReference type="PROSITE" id="PS51782">
    <property type="entry name" value="LYSM"/>
    <property type="match status" value="1"/>
</dbReference>
<dbReference type="Gene3D" id="3.10.350.10">
    <property type="entry name" value="LysM domain"/>
    <property type="match status" value="1"/>
</dbReference>